<dbReference type="InterPro" id="IPR029064">
    <property type="entry name" value="Ribosomal_eL30-like_sf"/>
</dbReference>
<dbReference type="GO" id="GO:0008168">
    <property type="term" value="F:methyltransferase activity"/>
    <property type="evidence" value="ECO:0007669"/>
    <property type="project" value="UniProtKB-KW"/>
</dbReference>
<sequence length="300" mass="31874">MPGDRQRDGSRNHGARAGRGTRPASGAVGVHSRGDRFQTWQALLTNRNKRQKLGEFLIHGVRPITLAVEHGWPLRCLLYPHGQHLSAWAEGLIRDSGVRSVPVAPELLLELGERESAAPELVAVGALRPDDLGRLPQGHDLLGVAFDRPTSPGNIGTLTRSADAFGASGMIITGHAADVYDPKTVRASTGSIFRLPVVRAPGVNEVLEWVESLRGRGTPVKIVGTDETGGTSVQDCDLTGPVLLVVGNETVGMSARWREACDEIVRIPIGGAASSLNAASAGTLMLYEAARQRGFPAARD</sequence>
<gene>
    <name evidence="6" type="ORF">ACFOYY_32910</name>
</gene>
<evidence type="ECO:0000259" key="4">
    <source>
        <dbReference type="Pfam" id="PF00588"/>
    </source>
</evidence>
<dbReference type="RefSeq" id="WP_386194997.1">
    <property type="nucleotide sequence ID" value="NZ_JBHSBC010000039.1"/>
</dbReference>
<dbReference type="PANTHER" id="PTHR43191:SF2">
    <property type="entry name" value="RRNA METHYLTRANSFERASE 3, MITOCHONDRIAL"/>
    <property type="match status" value="1"/>
</dbReference>
<feature type="domain" description="tRNA/rRNA methyltransferase SpoU type" evidence="4">
    <location>
        <begin position="144"/>
        <end position="287"/>
    </location>
</feature>
<organism evidence="6 7">
    <name type="scientific">Streptosporangium jomthongense</name>
    <dbReference type="NCBI Taxonomy" id="1193683"/>
    <lineage>
        <taxon>Bacteria</taxon>
        <taxon>Bacillati</taxon>
        <taxon>Actinomycetota</taxon>
        <taxon>Actinomycetes</taxon>
        <taxon>Streptosporangiales</taxon>
        <taxon>Streptosporangiaceae</taxon>
        <taxon>Streptosporangium</taxon>
    </lineage>
</organism>
<feature type="region of interest" description="Disordered" evidence="3">
    <location>
        <begin position="1"/>
        <end position="31"/>
    </location>
</feature>
<dbReference type="Gene3D" id="3.30.1330.30">
    <property type="match status" value="1"/>
</dbReference>
<dbReference type="InterPro" id="IPR001537">
    <property type="entry name" value="SpoU_MeTrfase"/>
</dbReference>
<evidence type="ECO:0000313" key="7">
    <source>
        <dbReference type="Proteomes" id="UP001595698"/>
    </source>
</evidence>
<dbReference type="Pfam" id="PF22655">
    <property type="entry name" value="SpoU_sub_bind_like"/>
    <property type="match status" value="1"/>
</dbReference>
<dbReference type="Gene3D" id="3.40.1280.10">
    <property type="match status" value="1"/>
</dbReference>
<dbReference type="Pfam" id="PF00588">
    <property type="entry name" value="SpoU_methylase"/>
    <property type="match status" value="1"/>
</dbReference>
<dbReference type="InterPro" id="IPR029028">
    <property type="entry name" value="Alpha/beta_knot_MTases"/>
</dbReference>
<name>A0ABV8FCH6_9ACTN</name>
<accession>A0ABV8FCH6</accession>
<feature type="domain" description="SpoU L30e-like N-terminal" evidence="5">
    <location>
        <begin position="36"/>
        <end position="123"/>
    </location>
</feature>
<proteinExistence type="predicted"/>
<dbReference type="InterPro" id="IPR051259">
    <property type="entry name" value="rRNA_Methyltransferase"/>
</dbReference>
<dbReference type="InterPro" id="IPR029026">
    <property type="entry name" value="tRNA_m1G_MTases_N"/>
</dbReference>
<evidence type="ECO:0000256" key="1">
    <source>
        <dbReference type="ARBA" id="ARBA00022603"/>
    </source>
</evidence>
<evidence type="ECO:0000313" key="6">
    <source>
        <dbReference type="EMBL" id="MFC3984967.1"/>
    </source>
</evidence>
<reference evidence="7" key="1">
    <citation type="journal article" date="2019" name="Int. J. Syst. Evol. Microbiol.">
        <title>The Global Catalogue of Microorganisms (GCM) 10K type strain sequencing project: providing services to taxonomists for standard genome sequencing and annotation.</title>
        <authorList>
            <consortium name="The Broad Institute Genomics Platform"/>
            <consortium name="The Broad Institute Genome Sequencing Center for Infectious Disease"/>
            <person name="Wu L."/>
            <person name="Ma J."/>
        </authorList>
    </citation>
    <scope>NUCLEOTIDE SEQUENCE [LARGE SCALE GENOMIC DNA]</scope>
    <source>
        <strain evidence="7">TBRC 7912</strain>
    </source>
</reference>
<comment type="caution">
    <text evidence="6">The sequence shown here is derived from an EMBL/GenBank/DDBJ whole genome shotgun (WGS) entry which is preliminary data.</text>
</comment>
<keyword evidence="7" id="KW-1185">Reference proteome</keyword>
<feature type="compositionally biased region" description="Basic and acidic residues" evidence="3">
    <location>
        <begin position="1"/>
        <end position="11"/>
    </location>
</feature>
<dbReference type="InterPro" id="IPR054578">
    <property type="entry name" value="SpoU_sub_bind-like_N"/>
</dbReference>
<evidence type="ECO:0000256" key="3">
    <source>
        <dbReference type="SAM" id="MobiDB-lite"/>
    </source>
</evidence>
<protein>
    <submittedName>
        <fullName evidence="6">TrmH family RNA methyltransferase</fullName>
    </submittedName>
</protein>
<dbReference type="SUPFAM" id="SSF75217">
    <property type="entry name" value="alpha/beta knot"/>
    <property type="match status" value="1"/>
</dbReference>
<keyword evidence="2" id="KW-0808">Transferase</keyword>
<dbReference type="GO" id="GO:0032259">
    <property type="term" value="P:methylation"/>
    <property type="evidence" value="ECO:0007669"/>
    <property type="project" value="UniProtKB-KW"/>
</dbReference>
<keyword evidence="1 6" id="KW-0489">Methyltransferase</keyword>
<dbReference type="SUPFAM" id="SSF55315">
    <property type="entry name" value="L30e-like"/>
    <property type="match status" value="1"/>
</dbReference>
<dbReference type="EMBL" id="JBHSBC010000039">
    <property type="protein sequence ID" value="MFC3984967.1"/>
    <property type="molecule type" value="Genomic_DNA"/>
</dbReference>
<dbReference type="PANTHER" id="PTHR43191">
    <property type="entry name" value="RRNA METHYLTRANSFERASE 3"/>
    <property type="match status" value="1"/>
</dbReference>
<dbReference type="Proteomes" id="UP001595698">
    <property type="component" value="Unassembled WGS sequence"/>
</dbReference>
<evidence type="ECO:0000259" key="5">
    <source>
        <dbReference type="Pfam" id="PF22655"/>
    </source>
</evidence>
<evidence type="ECO:0000256" key="2">
    <source>
        <dbReference type="ARBA" id="ARBA00022679"/>
    </source>
</evidence>